<name>A0ABQ0AA34_9GAMM</name>
<organism evidence="1 2">
    <name type="scientific">Sessilibacter corallicola</name>
    <dbReference type="NCBI Taxonomy" id="2904075"/>
    <lineage>
        <taxon>Bacteria</taxon>
        <taxon>Pseudomonadati</taxon>
        <taxon>Pseudomonadota</taxon>
        <taxon>Gammaproteobacteria</taxon>
        <taxon>Cellvibrionales</taxon>
        <taxon>Cellvibrionaceae</taxon>
        <taxon>Sessilibacter</taxon>
    </lineage>
</organism>
<evidence type="ECO:0000313" key="2">
    <source>
        <dbReference type="Proteomes" id="UP001465153"/>
    </source>
</evidence>
<keyword evidence="2" id="KW-1185">Reference proteome</keyword>
<sequence>MMVFYFMLLFAINVALHNYVRSKNYYIDGNLSVKAGAVTFDRVDFKARSIWIEVNRKILMISR</sequence>
<comment type="caution">
    <text evidence="1">The sequence shown here is derived from an EMBL/GenBank/DDBJ whole genome shotgun (WGS) entry which is preliminary data.</text>
</comment>
<dbReference type="EMBL" id="BAABWN010000007">
    <property type="protein sequence ID" value="GAA6168508.1"/>
    <property type="molecule type" value="Genomic_DNA"/>
</dbReference>
<proteinExistence type="predicted"/>
<accession>A0ABQ0AA34</accession>
<dbReference type="Proteomes" id="UP001465153">
    <property type="component" value="Unassembled WGS sequence"/>
</dbReference>
<gene>
    <name evidence="1" type="ORF">NBRC116591_23190</name>
</gene>
<evidence type="ECO:0000313" key="1">
    <source>
        <dbReference type="EMBL" id="GAA6168508.1"/>
    </source>
</evidence>
<reference evidence="1 2" key="1">
    <citation type="submission" date="2024-04" db="EMBL/GenBank/DDBJ databases">
        <title>Draft genome sequence of Sessilibacter corallicola NBRC 116591.</title>
        <authorList>
            <person name="Miyakawa T."/>
            <person name="Kusuya Y."/>
            <person name="Miura T."/>
        </authorList>
    </citation>
    <scope>NUCLEOTIDE SEQUENCE [LARGE SCALE GENOMIC DNA]</scope>
    <source>
        <strain evidence="1 2">KU-00831-HH</strain>
    </source>
</reference>
<protein>
    <submittedName>
        <fullName evidence="1">Uncharacterized protein</fullName>
    </submittedName>
</protein>